<evidence type="ECO:0000313" key="7">
    <source>
        <dbReference type="EMBL" id="CAB4606701.1"/>
    </source>
</evidence>
<dbReference type="InterPro" id="IPR005225">
    <property type="entry name" value="Small_GTP-bd"/>
</dbReference>
<protein>
    <submittedName>
        <fullName evidence="7">Unannotated protein</fullName>
    </submittedName>
</protein>
<dbReference type="SUPFAM" id="SSF52540">
    <property type="entry name" value="P-loop containing nucleoside triphosphate hydrolases"/>
    <property type="match status" value="1"/>
</dbReference>
<dbReference type="InterPro" id="IPR030388">
    <property type="entry name" value="G_ERA_dom"/>
</dbReference>
<dbReference type="InterPro" id="IPR027417">
    <property type="entry name" value="P-loop_NTPase"/>
</dbReference>
<dbReference type="InterPro" id="IPR004044">
    <property type="entry name" value="KH_dom_type_2"/>
</dbReference>
<proteinExistence type="inferred from homology"/>
<dbReference type="GO" id="GO:0005829">
    <property type="term" value="C:cytosol"/>
    <property type="evidence" value="ECO:0007669"/>
    <property type="project" value="TreeGrafter"/>
</dbReference>
<keyword evidence="3" id="KW-0694">RNA-binding</keyword>
<evidence type="ECO:0000259" key="6">
    <source>
        <dbReference type="PROSITE" id="PS51713"/>
    </source>
</evidence>
<dbReference type="InterPro" id="IPR006073">
    <property type="entry name" value="GTP-bd"/>
</dbReference>
<dbReference type="GO" id="GO:0005525">
    <property type="term" value="F:GTP binding"/>
    <property type="evidence" value="ECO:0007669"/>
    <property type="project" value="UniProtKB-KW"/>
</dbReference>
<sequence length="306" mass="33886">MSEPYSSKPIESDHRSGFASFVGRPNVGKSTLTNALVGEKIAITSAKPQTTRRAIRGIVHRDYGQLILVDTPGLHRPRTLLGQRLNDLVEQTLGDVDVIGFCIPANEKIGPGDNFINEQLNEFRRAKLVAVVTKCELVSPEQLADQLMAVSELRDWKAIVPVSAVTEDQLEVLTKVLIDLMPLSPALYPADAVTDESLEARICELIREATLEGVRDELPHSIAVTIDEMSKRKGKDLTDIHANIFVERDSQKGIIIGHRGARLIDVGKRARLEIEKLIGHKVFLGLRVKVASEWQRDPKQLGKLGF</sequence>
<dbReference type="Gene3D" id="3.40.50.300">
    <property type="entry name" value="P-loop containing nucleotide triphosphate hydrolases"/>
    <property type="match status" value="1"/>
</dbReference>
<gene>
    <name evidence="7" type="ORF">UFOPK1857_00160</name>
</gene>
<dbReference type="PANTHER" id="PTHR42698:SF1">
    <property type="entry name" value="GTPASE ERA, MITOCHONDRIAL"/>
    <property type="match status" value="1"/>
</dbReference>
<feature type="domain" description="KH type-2" evidence="5">
    <location>
        <begin position="214"/>
        <end position="292"/>
    </location>
</feature>
<dbReference type="NCBIfam" id="TIGR00231">
    <property type="entry name" value="small_GTP"/>
    <property type="match status" value="1"/>
</dbReference>
<keyword evidence="2" id="KW-0547">Nucleotide-binding</keyword>
<dbReference type="CDD" id="cd04163">
    <property type="entry name" value="Era"/>
    <property type="match status" value="1"/>
</dbReference>
<dbReference type="PROSITE" id="PS51713">
    <property type="entry name" value="G_ERA"/>
    <property type="match status" value="1"/>
</dbReference>
<dbReference type="PANTHER" id="PTHR42698">
    <property type="entry name" value="GTPASE ERA"/>
    <property type="match status" value="1"/>
</dbReference>
<dbReference type="InterPro" id="IPR005662">
    <property type="entry name" value="GTPase_Era-like"/>
</dbReference>
<accession>A0A6J6GZ22</accession>
<dbReference type="Pfam" id="PF01926">
    <property type="entry name" value="MMR_HSR1"/>
    <property type="match status" value="1"/>
</dbReference>
<dbReference type="InterPro" id="IPR009019">
    <property type="entry name" value="KH_sf_prok-type"/>
</dbReference>
<keyword evidence="4" id="KW-0342">GTP-binding</keyword>
<dbReference type="GO" id="GO:0019843">
    <property type="term" value="F:rRNA binding"/>
    <property type="evidence" value="ECO:0007669"/>
    <property type="project" value="TreeGrafter"/>
</dbReference>
<evidence type="ECO:0000256" key="3">
    <source>
        <dbReference type="ARBA" id="ARBA00022884"/>
    </source>
</evidence>
<comment type="similarity">
    <text evidence="1">Belongs to the TRAFAC class TrmE-Era-EngA-EngB-Septin-like GTPase superfamily. Era GTPase family.</text>
</comment>
<dbReference type="NCBIfam" id="NF000908">
    <property type="entry name" value="PRK00089.1"/>
    <property type="match status" value="1"/>
</dbReference>
<dbReference type="GO" id="GO:0000028">
    <property type="term" value="P:ribosomal small subunit assembly"/>
    <property type="evidence" value="ECO:0007669"/>
    <property type="project" value="TreeGrafter"/>
</dbReference>
<dbReference type="CDD" id="cd22534">
    <property type="entry name" value="KH-II_Era"/>
    <property type="match status" value="1"/>
</dbReference>
<evidence type="ECO:0000259" key="5">
    <source>
        <dbReference type="PROSITE" id="PS50823"/>
    </source>
</evidence>
<dbReference type="AlphaFoldDB" id="A0A6J6GZ22"/>
<dbReference type="InterPro" id="IPR015946">
    <property type="entry name" value="KH_dom-like_a/b"/>
</dbReference>
<evidence type="ECO:0000256" key="4">
    <source>
        <dbReference type="ARBA" id="ARBA00023134"/>
    </source>
</evidence>
<dbReference type="Pfam" id="PF07650">
    <property type="entry name" value="KH_2"/>
    <property type="match status" value="1"/>
</dbReference>
<dbReference type="NCBIfam" id="TIGR00436">
    <property type="entry name" value="era"/>
    <property type="match status" value="1"/>
</dbReference>
<organism evidence="7">
    <name type="scientific">freshwater metagenome</name>
    <dbReference type="NCBI Taxonomy" id="449393"/>
    <lineage>
        <taxon>unclassified sequences</taxon>
        <taxon>metagenomes</taxon>
        <taxon>ecological metagenomes</taxon>
    </lineage>
</organism>
<dbReference type="Gene3D" id="3.30.300.20">
    <property type="match status" value="1"/>
</dbReference>
<dbReference type="PROSITE" id="PS50823">
    <property type="entry name" value="KH_TYPE_2"/>
    <property type="match status" value="1"/>
</dbReference>
<dbReference type="HAMAP" id="MF_00367">
    <property type="entry name" value="GTPase_Era"/>
    <property type="match status" value="1"/>
</dbReference>
<dbReference type="FunFam" id="3.30.300.20:FF:000003">
    <property type="entry name" value="GTPase Era"/>
    <property type="match status" value="1"/>
</dbReference>
<dbReference type="GO" id="GO:0043024">
    <property type="term" value="F:ribosomal small subunit binding"/>
    <property type="evidence" value="ECO:0007669"/>
    <property type="project" value="TreeGrafter"/>
</dbReference>
<evidence type="ECO:0000256" key="2">
    <source>
        <dbReference type="ARBA" id="ARBA00022741"/>
    </source>
</evidence>
<reference evidence="7" key="1">
    <citation type="submission" date="2020-05" db="EMBL/GenBank/DDBJ databases">
        <authorList>
            <person name="Chiriac C."/>
            <person name="Salcher M."/>
            <person name="Ghai R."/>
            <person name="Kavagutti S V."/>
        </authorList>
    </citation>
    <scope>NUCLEOTIDE SEQUENCE</scope>
</reference>
<dbReference type="EMBL" id="CAEZUU010000017">
    <property type="protein sequence ID" value="CAB4606701.1"/>
    <property type="molecule type" value="Genomic_DNA"/>
</dbReference>
<evidence type="ECO:0000256" key="1">
    <source>
        <dbReference type="ARBA" id="ARBA00007921"/>
    </source>
</evidence>
<name>A0A6J6GZ22_9ZZZZ</name>
<feature type="domain" description="Era-type G" evidence="6">
    <location>
        <begin position="15"/>
        <end position="183"/>
    </location>
</feature>
<dbReference type="SUPFAM" id="SSF54814">
    <property type="entry name" value="Prokaryotic type KH domain (KH-domain type II)"/>
    <property type="match status" value="1"/>
</dbReference>